<gene>
    <name evidence="2" type="ORF">RirG_231870</name>
</gene>
<dbReference type="InterPro" id="IPR001810">
    <property type="entry name" value="F-box_dom"/>
</dbReference>
<dbReference type="SUPFAM" id="SSF52047">
    <property type="entry name" value="RNI-like"/>
    <property type="match status" value="1"/>
</dbReference>
<evidence type="ECO:0000313" key="3">
    <source>
        <dbReference type="Proteomes" id="UP000022910"/>
    </source>
</evidence>
<dbReference type="InterPro" id="IPR036047">
    <property type="entry name" value="F-box-like_dom_sf"/>
</dbReference>
<comment type="caution">
    <text evidence="2">The sequence shown here is derived from an EMBL/GenBank/DDBJ whole genome shotgun (WGS) entry which is preliminary data.</text>
</comment>
<dbReference type="InterPro" id="IPR032675">
    <property type="entry name" value="LRR_dom_sf"/>
</dbReference>
<dbReference type="SUPFAM" id="SSF81383">
    <property type="entry name" value="F-box domain"/>
    <property type="match status" value="1"/>
</dbReference>
<dbReference type="EMBL" id="JEMT01028425">
    <property type="protein sequence ID" value="EXX54724.1"/>
    <property type="molecule type" value="Genomic_DNA"/>
</dbReference>
<dbReference type="AlphaFoldDB" id="A0A015JIJ2"/>
<feature type="domain" description="F-box" evidence="1">
    <location>
        <begin position="4"/>
        <end position="46"/>
    </location>
</feature>
<evidence type="ECO:0000259" key="1">
    <source>
        <dbReference type="Pfam" id="PF12937"/>
    </source>
</evidence>
<dbReference type="Gene3D" id="3.80.10.10">
    <property type="entry name" value="Ribonuclease Inhibitor"/>
    <property type="match status" value="1"/>
</dbReference>
<accession>A0A015JIJ2</accession>
<protein>
    <recommendedName>
        <fullName evidence="1">F-box domain-containing protein</fullName>
    </recommendedName>
</protein>
<dbReference type="HOGENOM" id="CLU_028913_0_1_1"/>
<organism evidence="2 3">
    <name type="scientific">Rhizophagus irregularis (strain DAOM 197198w)</name>
    <name type="common">Glomus intraradices</name>
    <dbReference type="NCBI Taxonomy" id="1432141"/>
    <lineage>
        <taxon>Eukaryota</taxon>
        <taxon>Fungi</taxon>
        <taxon>Fungi incertae sedis</taxon>
        <taxon>Mucoromycota</taxon>
        <taxon>Glomeromycotina</taxon>
        <taxon>Glomeromycetes</taxon>
        <taxon>Glomerales</taxon>
        <taxon>Glomeraceae</taxon>
        <taxon>Rhizophagus</taxon>
    </lineage>
</organism>
<name>A0A015JIJ2_RHIIW</name>
<keyword evidence="3" id="KW-1185">Reference proteome</keyword>
<dbReference type="OrthoDB" id="2316528at2759"/>
<reference evidence="2 3" key="1">
    <citation type="submission" date="2014-02" db="EMBL/GenBank/DDBJ databases">
        <title>Single nucleus genome sequencing reveals high similarity among nuclei of an endomycorrhizal fungus.</title>
        <authorList>
            <person name="Lin K."/>
            <person name="Geurts R."/>
            <person name="Zhang Z."/>
            <person name="Limpens E."/>
            <person name="Saunders D.G."/>
            <person name="Mu D."/>
            <person name="Pang E."/>
            <person name="Cao H."/>
            <person name="Cha H."/>
            <person name="Lin T."/>
            <person name="Zhou Q."/>
            <person name="Shang Y."/>
            <person name="Li Y."/>
            <person name="Ivanov S."/>
            <person name="Sharma T."/>
            <person name="Velzen R.V."/>
            <person name="Ruijter N.D."/>
            <person name="Aanen D.K."/>
            <person name="Win J."/>
            <person name="Kamoun S."/>
            <person name="Bisseling T."/>
            <person name="Huang S."/>
        </authorList>
    </citation>
    <scope>NUCLEOTIDE SEQUENCE [LARGE SCALE GENOMIC DNA]</scope>
    <source>
        <strain evidence="3">DAOM197198w</strain>
    </source>
</reference>
<proteinExistence type="predicted"/>
<sequence length="488" mass="58173">MPRQLPADCLNEIFEYIEQDKNTLYSCLLVNRLWCEVAVRILWRNIWNFQYGLFYMPYQIRILMSIINTLISCLPKESKEHLYEKGIDFKNRKSSLFNYASFCRVLSIHGIDQMIQLILRKQHSITSNYHKKLLSQEILKMFMTQVSSLKSLDCYSGYSKDIIFDNFPGAKKCLNNLTEFNCSSDIDSKFFYQISRICHNIQTLNITFGNDTSNGLAELISSQKNLKNVILQNYYTTTNNGKKVLNTFKKFSSTLIKLKIRKSYMPLLFISDFNNLQELILSSDYYGGCNYFNQLQHVIFPKLKVLKFYTFLEVEKLIKFLEINGKNLKELYIRDENNSLNLAIAKFCPNLKTLFTKFIINEPETLKTILNNCQYLENINFWRGYRYLNEIEFLDILTNYSPKNFYRLEMYYVFNAQSKLFSKELENFFINWNIRNSKKLLSLIIIKDYESLSLEENDKNMKIIERYMNLGFIKNFKITRYENNHYLY</sequence>
<dbReference type="Pfam" id="PF12937">
    <property type="entry name" value="F-box-like"/>
    <property type="match status" value="1"/>
</dbReference>
<evidence type="ECO:0000313" key="2">
    <source>
        <dbReference type="EMBL" id="EXX54724.1"/>
    </source>
</evidence>
<dbReference type="Proteomes" id="UP000022910">
    <property type="component" value="Unassembled WGS sequence"/>
</dbReference>